<organism evidence="3 4">
    <name type="scientific">Coniophora puteana (strain RWD-64-598)</name>
    <name type="common">Brown rot fungus</name>
    <dbReference type="NCBI Taxonomy" id="741705"/>
    <lineage>
        <taxon>Eukaryota</taxon>
        <taxon>Fungi</taxon>
        <taxon>Dikarya</taxon>
        <taxon>Basidiomycota</taxon>
        <taxon>Agaricomycotina</taxon>
        <taxon>Agaricomycetes</taxon>
        <taxon>Agaricomycetidae</taxon>
        <taxon>Boletales</taxon>
        <taxon>Coniophorineae</taxon>
        <taxon>Coniophoraceae</taxon>
        <taxon>Coniophora</taxon>
    </lineage>
</organism>
<evidence type="ECO:0000313" key="3">
    <source>
        <dbReference type="EMBL" id="EIW81475.1"/>
    </source>
</evidence>
<evidence type="ECO:0000256" key="2">
    <source>
        <dbReference type="SAM" id="SignalP"/>
    </source>
</evidence>
<reference evidence="4" key="1">
    <citation type="journal article" date="2012" name="Science">
        <title>The Paleozoic origin of enzymatic lignin decomposition reconstructed from 31 fungal genomes.</title>
        <authorList>
            <person name="Floudas D."/>
            <person name="Binder M."/>
            <person name="Riley R."/>
            <person name="Barry K."/>
            <person name="Blanchette R.A."/>
            <person name="Henrissat B."/>
            <person name="Martinez A.T."/>
            <person name="Otillar R."/>
            <person name="Spatafora J.W."/>
            <person name="Yadav J.S."/>
            <person name="Aerts A."/>
            <person name="Benoit I."/>
            <person name="Boyd A."/>
            <person name="Carlson A."/>
            <person name="Copeland A."/>
            <person name="Coutinho P.M."/>
            <person name="de Vries R.P."/>
            <person name="Ferreira P."/>
            <person name="Findley K."/>
            <person name="Foster B."/>
            <person name="Gaskell J."/>
            <person name="Glotzer D."/>
            <person name="Gorecki P."/>
            <person name="Heitman J."/>
            <person name="Hesse C."/>
            <person name="Hori C."/>
            <person name="Igarashi K."/>
            <person name="Jurgens J.A."/>
            <person name="Kallen N."/>
            <person name="Kersten P."/>
            <person name="Kohler A."/>
            <person name="Kuees U."/>
            <person name="Kumar T.K.A."/>
            <person name="Kuo A."/>
            <person name="LaButti K."/>
            <person name="Larrondo L.F."/>
            <person name="Lindquist E."/>
            <person name="Ling A."/>
            <person name="Lombard V."/>
            <person name="Lucas S."/>
            <person name="Lundell T."/>
            <person name="Martin R."/>
            <person name="McLaughlin D.J."/>
            <person name="Morgenstern I."/>
            <person name="Morin E."/>
            <person name="Murat C."/>
            <person name="Nagy L.G."/>
            <person name="Nolan M."/>
            <person name="Ohm R.A."/>
            <person name="Patyshakuliyeva A."/>
            <person name="Rokas A."/>
            <person name="Ruiz-Duenas F.J."/>
            <person name="Sabat G."/>
            <person name="Salamov A."/>
            <person name="Samejima M."/>
            <person name="Schmutz J."/>
            <person name="Slot J.C."/>
            <person name="St John F."/>
            <person name="Stenlid J."/>
            <person name="Sun H."/>
            <person name="Sun S."/>
            <person name="Syed K."/>
            <person name="Tsang A."/>
            <person name="Wiebenga A."/>
            <person name="Young D."/>
            <person name="Pisabarro A."/>
            <person name="Eastwood D.C."/>
            <person name="Martin F."/>
            <person name="Cullen D."/>
            <person name="Grigoriev I.V."/>
            <person name="Hibbett D.S."/>
        </authorList>
    </citation>
    <scope>NUCLEOTIDE SEQUENCE [LARGE SCALE GENOMIC DNA]</scope>
    <source>
        <strain evidence="4">RWD-64-598 SS2</strain>
    </source>
</reference>
<dbReference type="AlphaFoldDB" id="A0A5M3MS49"/>
<dbReference type="RefSeq" id="XP_007768804.1">
    <property type="nucleotide sequence ID" value="XM_007770614.1"/>
</dbReference>
<keyword evidence="4" id="KW-1185">Reference proteome</keyword>
<proteinExistence type="predicted"/>
<accession>A0A5M3MS49</accession>
<feature type="compositionally biased region" description="Pro residues" evidence="1">
    <location>
        <begin position="89"/>
        <end position="98"/>
    </location>
</feature>
<gene>
    <name evidence="3" type="ORF">CONPUDRAFT_137400</name>
</gene>
<feature type="signal peptide" evidence="2">
    <location>
        <begin position="1"/>
        <end position="26"/>
    </location>
</feature>
<evidence type="ECO:0000256" key="1">
    <source>
        <dbReference type="SAM" id="MobiDB-lite"/>
    </source>
</evidence>
<name>A0A5M3MS49_CONPW</name>
<sequence length="151" mass="16168">MTSHTIKANANHTLSILAFILRVILCSRCPKRSALNVAEGGQADQQCTDLLARPTTATRGPAPSPCTVANQETPGTPHAILSPQVQPIQPAPISPSRPIPIQDAEARRPVRREVRFILPGEVGSVGFESHASSISNSLDDNAEDLLFTMEL</sequence>
<feature type="chain" id="PRO_5024458425" evidence="2">
    <location>
        <begin position="27"/>
        <end position="151"/>
    </location>
</feature>
<evidence type="ECO:0000313" key="4">
    <source>
        <dbReference type="Proteomes" id="UP000053558"/>
    </source>
</evidence>
<dbReference type="GeneID" id="19201019"/>
<comment type="caution">
    <text evidence="3">The sequence shown here is derived from an EMBL/GenBank/DDBJ whole genome shotgun (WGS) entry which is preliminary data.</text>
</comment>
<dbReference type="Proteomes" id="UP000053558">
    <property type="component" value="Unassembled WGS sequence"/>
</dbReference>
<feature type="region of interest" description="Disordered" evidence="1">
    <location>
        <begin position="52"/>
        <end position="105"/>
    </location>
</feature>
<dbReference type="KEGG" id="cput:CONPUDRAFT_137400"/>
<keyword evidence="2" id="KW-0732">Signal</keyword>
<protein>
    <submittedName>
        <fullName evidence="3">Uncharacterized protein</fullName>
    </submittedName>
</protein>
<dbReference type="EMBL" id="JH711578">
    <property type="protein sequence ID" value="EIW81475.1"/>
    <property type="molecule type" value="Genomic_DNA"/>
</dbReference>